<dbReference type="SUPFAM" id="SSF52980">
    <property type="entry name" value="Restriction endonuclease-like"/>
    <property type="match status" value="1"/>
</dbReference>
<dbReference type="GO" id="GO:0009307">
    <property type="term" value="P:DNA restriction-modification system"/>
    <property type="evidence" value="ECO:0007669"/>
    <property type="project" value="InterPro"/>
</dbReference>
<evidence type="ECO:0000313" key="2">
    <source>
        <dbReference type="EMBL" id="AKV07314.1"/>
    </source>
</evidence>
<dbReference type="Proteomes" id="UP000017175">
    <property type="component" value="Chromosome"/>
</dbReference>
<proteinExistence type="predicted"/>
<dbReference type="eggNOG" id="COG1715">
    <property type="taxonomic scope" value="Bacteria"/>
</dbReference>
<dbReference type="EMBL" id="CP010945">
    <property type="protein sequence ID" value="AKV07314.1"/>
    <property type="molecule type" value="Genomic_DNA"/>
</dbReference>
<accession>A0A0K1QNH3</accession>
<dbReference type="InterPro" id="IPR011335">
    <property type="entry name" value="Restrct_endonuc-II-like"/>
</dbReference>
<feature type="domain" description="Restriction endonuclease type IV Mrr" evidence="1">
    <location>
        <begin position="152"/>
        <end position="257"/>
    </location>
</feature>
<sequence>MPKIKPLDMKLIDLLFEMEGGYVLDFSDRTMSQFFLGELEIDIDDPLFAADGTSKARRLRSFLTLADTPTCVRALKALWQYRQAALANQRKDEPVVNAEGRFLTLIQGLESGSSADVINGDPFAAVRQVNVDQAAQLKRALLDIHKLAPQARGYAFETFLQQLFEASNLQPRAPFRNTGEQIDGSFQCRGDIYLVEAKWVVNPVGAGELHIFQGKISQKAAWTRGVFISYYGFTDVGLEAFGRGKSLICISGKDINDALDKHIPFADVIDRKVRAAAETGSVFVPLDKLF</sequence>
<dbReference type="AlphaFoldDB" id="A0A0K1QNH3"/>
<dbReference type="GO" id="GO:0004519">
    <property type="term" value="F:endonuclease activity"/>
    <property type="evidence" value="ECO:0007669"/>
    <property type="project" value="InterPro"/>
</dbReference>
<organism evidence="2 3">
    <name type="scientific">Pseudomonas fluorescens NCIMB 11764</name>
    <dbReference type="NCBI Taxonomy" id="1221522"/>
    <lineage>
        <taxon>Bacteria</taxon>
        <taxon>Pseudomonadati</taxon>
        <taxon>Pseudomonadota</taxon>
        <taxon>Gammaproteobacteria</taxon>
        <taxon>Pseudomonadales</taxon>
        <taxon>Pseudomonadaceae</taxon>
        <taxon>Pseudomonas</taxon>
    </lineage>
</organism>
<gene>
    <name evidence="2" type="ORF">B723_13180</name>
</gene>
<name>A0A0K1QNH3_PSEFL</name>
<reference evidence="2 3" key="1">
    <citation type="journal article" date="2012" name="J. Bacteriol.">
        <title>Draft genome sequence of the cyanide-utilizing bacterium Pseudomonas fluorescens strain NCIMB 11764.</title>
        <authorList>
            <person name="Vilo C.A."/>
            <person name="Benedik M.J."/>
            <person name="Kunz D.A."/>
            <person name="Dong Q."/>
        </authorList>
    </citation>
    <scope>NUCLEOTIDE SEQUENCE [LARGE SCALE GENOMIC DNA]</scope>
    <source>
        <strain evidence="2 3">NCIMB 11764</strain>
    </source>
</reference>
<dbReference type="OrthoDB" id="1395176at2"/>
<dbReference type="InterPro" id="IPR007560">
    <property type="entry name" value="Restrct_endonuc_IV_Mrr"/>
</dbReference>
<protein>
    <recommendedName>
        <fullName evidence="1">Restriction endonuclease type IV Mrr domain-containing protein</fullName>
    </recommendedName>
</protein>
<evidence type="ECO:0000259" key="1">
    <source>
        <dbReference type="Pfam" id="PF04471"/>
    </source>
</evidence>
<dbReference type="RefSeq" id="WP_017337053.1">
    <property type="nucleotide sequence ID" value="NZ_CP010945.1"/>
</dbReference>
<dbReference type="Gene3D" id="3.40.1350.10">
    <property type="match status" value="1"/>
</dbReference>
<dbReference type="InterPro" id="IPR011856">
    <property type="entry name" value="tRNA_endonuc-like_dom_sf"/>
</dbReference>
<dbReference type="Pfam" id="PF04471">
    <property type="entry name" value="Mrr_cat"/>
    <property type="match status" value="1"/>
</dbReference>
<dbReference type="GO" id="GO:0003677">
    <property type="term" value="F:DNA binding"/>
    <property type="evidence" value="ECO:0007669"/>
    <property type="project" value="InterPro"/>
</dbReference>
<evidence type="ECO:0000313" key="3">
    <source>
        <dbReference type="Proteomes" id="UP000017175"/>
    </source>
</evidence>